<evidence type="ECO:0000313" key="1">
    <source>
        <dbReference type="EMBL" id="KAJ3489262.1"/>
    </source>
</evidence>
<gene>
    <name evidence="1" type="ORF">NLI96_g2251</name>
</gene>
<evidence type="ECO:0000313" key="2">
    <source>
        <dbReference type="Proteomes" id="UP001212997"/>
    </source>
</evidence>
<proteinExistence type="predicted"/>
<reference evidence="1" key="1">
    <citation type="submission" date="2022-07" db="EMBL/GenBank/DDBJ databases">
        <title>Genome Sequence of Physisporinus lineatus.</title>
        <authorList>
            <person name="Buettner E."/>
        </authorList>
    </citation>
    <scope>NUCLEOTIDE SEQUENCE</scope>
    <source>
        <strain evidence="1">VT162</strain>
    </source>
</reference>
<keyword evidence="2" id="KW-1185">Reference proteome</keyword>
<dbReference type="EMBL" id="JANAWD010000049">
    <property type="protein sequence ID" value="KAJ3489262.1"/>
    <property type="molecule type" value="Genomic_DNA"/>
</dbReference>
<sequence>MEQILYELVCFIKIPPDEFLTMGTSLVLSSWKLVNNQRGSGHQVRMIAGYARGCRSAARNLVHHPVGPRGDKRTPYNRFAEPLLPDRSSIDPHPAHRKQLCTPPQLQSQSYFRDMPSSLFCIVFSALLSAGSVLGARGELTKCTKQWFFCSPLQCHLPVNGTYPAPSNVTFPTNGTFPSNFTYPVNGTFPYNSTVLNVTDIPTYSGNVSFVPTGNVSFFVGNISSIATSNISSFSWEVSAPLADSVSTFVGNVSTEDGNLTTSYIGSVWFSFLGNASVFEGNISSLSTGSLAAFRGNIFLPDVNGTSLPANASESGDEIVAPFIVTVIPLPNNATFPVNSTAPGNFSTPINATDFN</sequence>
<accession>A0AAD5YK50</accession>
<protein>
    <submittedName>
        <fullName evidence="1">Uncharacterized protein</fullName>
    </submittedName>
</protein>
<organism evidence="1 2">
    <name type="scientific">Meripilus lineatus</name>
    <dbReference type="NCBI Taxonomy" id="2056292"/>
    <lineage>
        <taxon>Eukaryota</taxon>
        <taxon>Fungi</taxon>
        <taxon>Dikarya</taxon>
        <taxon>Basidiomycota</taxon>
        <taxon>Agaricomycotina</taxon>
        <taxon>Agaricomycetes</taxon>
        <taxon>Polyporales</taxon>
        <taxon>Meripilaceae</taxon>
        <taxon>Meripilus</taxon>
    </lineage>
</organism>
<dbReference type="AlphaFoldDB" id="A0AAD5YK50"/>
<name>A0AAD5YK50_9APHY</name>
<dbReference type="Proteomes" id="UP001212997">
    <property type="component" value="Unassembled WGS sequence"/>
</dbReference>
<comment type="caution">
    <text evidence="1">The sequence shown here is derived from an EMBL/GenBank/DDBJ whole genome shotgun (WGS) entry which is preliminary data.</text>
</comment>